<keyword evidence="2" id="KW-1185">Reference proteome</keyword>
<proteinExistence type="predicted"/>
<name>A0ABU6AIG2_9PSEU</name>
<gene>
    <name evidence="1" type="ORF">R4I43_27585</name>
</gene>
<protein>
    <submittedName>
        <fullName evidence="1">Zinc finger protein</fullName>
    </submittedName>
</protein>
<evidence type="ECO:0000313" key="2">
    <source>
        <dbReference type="Proteomes" id="UP001327093"/>
    </source>
</evidence>
<dbReference type="EMBL" id="JAWLNX010000025">
    <property type="protein sequence ID" value="MEB3371174.1"/>
    <property type="molecule type" value="Genomic_DNA"/>
</dbReference>
<reference evidence="1 2" key="1">
    <citation type="submission" date="2023-10" db="EMBL/GenBank/DDBJ databases">
        <title>Saccharopolyspora sp. nov., isolated from mangrove soil.</title>
        <authorList>
            <person name="Lu Y."/>
            <person name="Liu W."/>
        </authorList>
    </citation>
    <scope>NUCLEOTIDE SEQUENCE [LARGE SCALE GENOMIC DNA]</scope>
    <source>
        <strain evidence="1 2">S2-29</strain>
    </source>
</reference>
<dbReference type="Pfam" id="PF16827">
    <property type="entry name" value="zf-HC3"/>
    <property type="match status" value="1"/>
</dbReference>
<organism evidence="1 2">
    <name type="scientific">Saccharopolyspora mangrovi</name>
    <dbReference type="NCBI Taxonomy" id="3082379"/>
    <lineage>
        <taxon>Bacteria</taxon>
        <taxon>Bacillati</taxon>
        <taxon>Actinomycetota</taxon>
        <taxon>Actinomycetes</taxon>
        <taxon>Pseudonocardiales</taxon>
        <taxon>Pseudonocardiaceae</taxon>
        <taxon>Saccharopolyspora</taxon>
    </lineage>
</organism>
<dbReference type="RefSeq" id="WP_324268605.1">
    <property type="nucleotide sequence ID" value="NZ_JAWLNX010000025.1"/>
</dbReference>
<sequence length="74" mass="8428">MFKAAGVDWFWRPIGDGRHAFHADAKSAEPEDSVKSYCGVEVEAVRVQRIPGEIAWITEETCMDCWRTIAERNT</sequence>
<accession>A0ABU6AIG2</accession>
<comment type="caution">
    <text evidence="1">The sequence shown here is derived from an EMBL/GenBank/DDBJ whole genome shotgun (WGS) entry which is preliminary data.</text>
</comment>
<evidence type="ECO:0000313" key="1">
    <source>
        <dbReference type="EMBL" id="MEB3371174.1"/>
    </source>
</evidence>
<dbReference type="Proteomes" id="UP001327093">
    <property type="component" value="Unassembled WGS sequence"/>
</dbReference>
<dbReference type="InterPro" id="IPR031795">
    <property type="entry name" value="Zf-HC3"/>
</dbReference>